<dbReference type="Proteomes" id="UP000076154">
    <property type="component" value="Unassembled WGS sequence"/>
</dbReference>
<protein>
    <submittedName>
        <fullName evidence="1">Uncharacterized protein</fullName>
    </submittedName>
</protein>
<dbReference type="InParanoid" id="A0A369J2X0"/>
<sequence>MSGCLANYLCAFTRSHCGLRVRQSLIFGFRFPVSRVTEFVIPFFERLDQTKEARRARPMFNSIEWDCASSLKNILTLVDLLSEETGPSPHLAPFHRYLFFLSSSSREAWRCPSSFFCLLLVGCGFWERTNIPS</sequence>
<dbReference type="EMBL" id="LUEZ02000143">
    <property type="protein sequence ID" value="RDB15732.1"/>
    <property type="molecule type" value="Genomic_DNA"/>
</dbReference>
<reference evidence="1" key="1">
    <citation type="submission" date="2018-04" db="EMBL/GenBank/DDBJ databases">
        <title>Whole genome sequencing of Hypsizygus marmoreus.</title>
        <authorList>
            <person name="Choi I.-G."/>
            <person name="Min B."/>
            <person name="Kim J.-G."/>
            <person name="Kim S."/>
            <person name="Oh Y.-L."/>
            <person name="Kong W.-S."/>
            <person name="Park H."/>
            <person name="Jeong J."/>
            <person name="Song E.-S."/>
        </authorList>
    </citation>
    <scope>NUCLEOTIDE SEQUENCE [LARGE SCALE GENOMIC DNA]</scope>
    <source>
        <strain evidence="1">51987-8</strain>
    </source>
</reference>
<name>A0A369J2X0_HYPMA</name>
<keyword evidence="2" id="KW-1185">Reference proteome</keyword>
<gene>
    <name evidence="1" type="ORF">Hypma_003968</name>
</gene>
<accession>A0A369J2X0</accession>
<evidence type="ECO:0000313" key="1">
    <source>
        <dbReference type="EMBL" id="RDB15732.1"/>
    </source>
</evidence>
<dbReference type="AlphaFoldDB" id="A0A369J2X0"/>
<comment type="caution">
    <text evidence="1">The sequence shown here is derived from an EMBL/GenBank/DDBJ whole genome shotgun (WGS) entry which is preliminary data.</text>
</comment>
<evidence type="ECO:0000313" key="2">
    <source>
        <dbReference type="Proteomes" id="UP000076154"/>
    </source>
</evidence>
<organism evidence="1 2">
    <name type="scientific">Hypsizygus marmoreus</name>
    <name type="common">White beech mushroom</name>
    <name type="synonym">Agaricus marmoreus</name>
    <dbReference type="NCBI Taxonomy" id="39966"/>
    <lineage>
        <taxon>Eukaryota</taxon>
        <taxon>Fungi</taxon>
        <taxon>Dikarya</taxon>
        <taxon>Basidiomycota</taxon>
        <taxon>Agaricomycotina</taxon>
        <taxon>Agaricomycetes</taxon>
        <taxon>Agaricomycetidae</taxon>
        <taxon>Agaricales</taxon>
        <taxon>Tricholomatineae</taxon>
        <taxon>Lyophyllaceae</taxon>
        <taxon>Hypsizygus</taxon>
    </lineage>
</organism>
<proteinExistence type="predicted"/>